<gene>
    <name evidence="12" type="ORF">SAMN02746091_02400</name>
</gene>
<keyword evidence="4 9" id="KW-0489">Methyltransferase</keyword>
<dbReference type="InterPro" id="IPR036388">
    <property type="entry name" value="WH-like_DNA-bd_sf"/>
</dbReference>
<dbReference type="Gene3D" id="3.30.160.70">
    <property type="entry name" value="Methylated DNA-protein cysteine methyltransferase domain"/>
    <property type="match status" value="1"/>
</dbReference>
<dbReference type="GO" id="GO:0006307">
    <property type="term" value="P:DNA alkylation repair"/>
    <property type="evidence" value="ECO:0007669"/>
    <property type="project" value="UniProtKB-UniRule"/>
</dbReference>
<evidence type="ECO:0000256" key="8">
    <source>
        <dbReference type="ARBA" id="ARBA00049348"/>
    </source>
</evidence>
<dbReference type="SUPFAM" id="SSF46767">
    <property type="entry name" value="Methylated DNA-protein cysteine methyltransferase, C-terminal domain"/>
    <property type="match status" value="1"/>
</dbReference>
<organism evidence="12 13">
    <name type="scientific">Caloramator proteoclasticus DSM 10124</name>
    <dbReference type="NCBI Taxonomy" id="1121262"/>
    <lineage>
        <taxon>Bacteria</taxon>
        <taxon>Bacillati</taxon>
        <taxon>Bacillota</taxon>
        <taxon>Clostridia</taxon>
        <taxon>Eubacteriales</taxon>
        <taxon>Clostridiaceae</taxon>
        <taxon>Caloramator</taxon>
    </lineage>
</organism>
<dbReference type="PANTHER" id="PTHR10815:SF13">
    <property type="entry name" value="METHYLATED-DNA--PROTEIN-CYSTEINE METHYLTRANSFERASE"/>
    <property type="match status" value="1"/>
</dbReference>
<evidence type="ECO:0000313" key="13">
    <source>
        <dbReference type="Proteomes" id="UP000184423"/>
    </source>
</evidence>
<dbReference type="GO" id="GO:0032259">
    <property type="term" value="P:methylation"/>
    <property type="evidence" value="ECO:0007669"/>
    <property type="project" value="UniProtKB-KW"/>
</dbReference>
<dbReference type="RefSeq" id="WP_027308494.1">
    <property type="nucleotide sequence ID" value="NZ_FQVG01000065.1"/>
</dbReference>
<dbReference type="PROSITE" id="PS00374">
    <property type="entry name" value="MGMT"/>
    <property type="match status" value="1"/>
</dbReference>
<dbReference type="Proteomes" id="UP000184423">
    <property type="component" value="Unassembled WGS sequence"/>
</dbReference>
<accession>A0A1M5B8F3</accession>
<comment type="miscellaneous">
    <text evidence="9">This enzyme catalyzes only one turnover and therefore is not strictly catalytic. According to one definition, an enzyme is a biocatalyst that acts repeatedly and over many reaction cycles.</text>
</comment>
<dbReference type="CDD" id="cd06445">
    <property type="entry name" value="ATase"/>
    <property type="match status" value="1"/>
</dbReference>
<dbReference type="SUPFAM" id="SSF53155">
    <property type="entry name" value="Methylated DNA-protein cysteine methyltransferase domain"/>
    <property type="match status" value="1"/>
</dbReference>
<evidence type="ECO:0000256" key="6">
    <source>
        <dbReference type="ARBA" id="ARBA00022763"/>
    </source>
</evidence>
<name>A0A1M5B8F3_9CLOT</name>
<keyword evidence="5 9" id="KW-0808">Transferase</keyword>
<evidence type="ECO:0000256" key="7">
    <source>
        <dbReference type="ARBA" id="ARBA00023204"/>
    </source>
</evidence>
<dbReference type="PANTHER" id="PTHR10815">
    <property type="entry name" value="METHYLATED-DNA--PROTEIN-CYSTEINE METHYLTRANSFERASE"/>
    <property type="match status" value="1"/>
</dbReference>
<keyword evidence="7 9" id="KW-0234">DNA repair</keyword>
<dbReference type="EC" id="2.1.1.63" evidence="9"/>
<dbReference type="Pfam" id="PF01035">
    <property type="entry name" value="DNA_binding_1"/>
    <property type="match status" value="1"/>
</dbReference>
<dbReference type="Pfam" id="PF02870">
    <property type="entry name" value="Methyltransf_1N"/>
    <property type="match status" value="1"/>
</dbReference>
<evidence type="ECO:0000256" key="9">
    <source>
        <dbReference type="HAMAP-Rule" id="MF_00772"/>
    </source>
</evidence>
<evidence type="ECO:0000256" key="1">
    <source>
        <dbReference type="ARBA" id="ARBA00001286"/>
    </source>
</evidence>
<dbReference type="NCBIfam" id="TIGR00589">
    <property type="entry name" value="ogt"/>
    <property type="match status" value="1"/>
</dbReference>
<keyword evidence="13" id="KW-1185">Reference proteome</keyword>
<comment type="function">
    <text evidence="9">Involved in the cellular defense against the biological effects of O6-methylguanine (O6-MeG) and O4-methylthymine (O4-MeT) in DNA. Repairs the methylated nucleobase in DNA by stoichiometrically transferring the methyl group to a cysteine residue in the enzyme. This is a suicide reaction: the enzyme is irreversibly inactivated.</text>
</comment>
<reference evidence="13" key="1">
    <citation type="submission" date="2016-11" db="EMBL/GenBank/DDBJ databases">
        <authorList>
            <person name="Varghese N."/>
            <person name="Submissions S."/>
        </authorList>
    </citation>
    <scope>NUCLEOTIDE SEQUENCE [LARGE SCALE GENOMIC DNA]</scope>
    <source>
        <strain evidence="13">DSM 10124</strain>
    </source>
</reference>
<comment type="catalytic activity">
    <reaction evidence="1 9">
        <text>a 4-O-methyl-thymidine in DNA + L-cysteinyl-[protein] = a thymidine in DNA + S-methyl-L-cysteinyl-[protein]</text>
        <dbReference type="Rhea" id="RHEA:53428"/>
        <dbReference type="Rhea" id="RHEA-COMP:10131"/>
        <dbReference type="Rhea" id="RHEA-COMP:10132"/>
        <dbReference type="Rhea" id="RHEA-COMP:13555"/>
        <dbReference type="Rhea" id="RHEA-COMP:13556"/>
        <dbReference type="ChEBI" id="CHEBI:29950"/>
        <dbReference type="ChEBI" id="CHEBI:82612"/>
        <dbReference type="ChEBI" id="CHEBI:137386"/>
        <dbReference type="ChEBI" id="CHEBI:137387"/>
        <dbReference type="EC" id="2.1.1.63"/>
    </reaction>
</comment>
<feature type="domain" description="Methylguanine DNA methyltransferase ribonuclease-like" evidence="11">
    <location>
        <begin position="5"/>
        <end position="67"/>
    </location>
</feature>
<evidence type="ECO:0000259" key="10">
    <source>
        <dbReference type="Pfam" id="PF01035"/>
    </source>
</evidence>
<comment type="subcellular location">
    <subcellularLocation>
        <location evidence="9">Cytoplasm</location>
    </subcellularLocation>
</comment>
<evidence type="ECO:0000256" key="4">
    <source>
        <dbReference type="ARBA" id="ARBA00022603"/>
    </source>
</evidence>
<evidence type="ECO:0000256" key="2">
    <source>
        <dbReference type="ARBA" id="ARBA00008711"/>
    </source>
</evidence>
<protein>
    <recommendedName>
        <fullName evidence="9">Methylated-DNA--protein-cysteine methyltransferase</fullName>
        <ecNumber evidence="9">2.1.1.63</ecNumber>
    </recommendedName>
    <alternativeName>
        <fullName evidence="9">6-O-methylguanine-DNA methyltransferase</fullName>
        <shortName evidence="9">MGMT</shortName>
    </alternativeName>
    <alternativeName>
        <fullName evidence="9">O-6-methylguanine-DNA-alkyltransferase</fullName>
    </alternativeName>
</protein>
<dbReference type="InterPro" id="IPR008332">
    <property type="entry name" value="MethylG_MeTrfase_N"/>
</dbReference>
<dbReference type="Gene3D" id="1.10.10.10">
    <property type="entry name" value="Winged helix-like DNA-binding domain superfamily/Winged helix DNA-binding domain"/>
    <property type="match status" value="1"/>
</dbReference>
<feature type="domain" description="Methylated-DNA-[protein]-cysteine S-methyltransferase DNA binding" evidence="10">
    <location>
        <begin position="71"/>
        <end position="150"/>
    </location>
</feature>
<comment type="similarity">
    <text evidence="2 9">Belongs to the MGMT family.</text>
</comment>
<dbReference type="InterPro" id="IPR023546">
    <property type="entry name" value="MGMT"/>
</dbReference>
<feature type="active site" description="Nucleophile; methyl group acceptor" evidence="9">
    <location>
        <position position="122"/>
    </location>
</feature>
<keyword evidence="6 9" id="KW-0227">DNA damage</keyword>
<evidence type="ECO:0000256" key="5">
    <source>
        <dbReference type="ARBA" id="ARBA00022679"/>
    </source>
</evidence>
<dbReference type="InterPro" id="IPR036217">
    <property type="entry name" value="MethylDNA_cys_MeTrfase_DNAb"/>
</dbReference>
<evidence type="ECO:0000313" key="12">
    <source>
        <dbReference type="EMBL" id="SHF38577.1"/>
    </source>
</evidence>
<dbReference type="InterPro" id="IPR001497">
    <property type="entry name" value="MethylDNA_cys_MeTrfase_AS"/>
</dbReference>
<evidence type="ECO:0000256" key="3">
    <source>
        <dbReference type="ARBA" id="ARBA00022490"/>
    </source>
</evidence>
<dbReference type="HAMAP" id="MF_00772">
    <property type="entry name" value="OGT"/>
    <property type="match status" value="1"/>
</dbReference>
<dbReference type="GO" id="GO:0005737">
    <property type="term" value="C:cytoplasm"/>
    <property type="evidence" value="ECO:0007669"/>
    <property type="project" value="UniProtKB-SubCell"/>
</dbReference>
<evidence type="ECO:0000259" key="11">
    <source>
        <dbReference type="Pfam" id="PF02870"/>
    </source>
</evidence>
<dbReference type="InterPro" id="IPR036631">
    <property type="entry name" value="MGMT_N_sf"/>
</dbReference>
<comment type="catalytic activity">
    <reaction evidence="8 9">
        <text>a 6-O-methyl-2'-deoxyguanosine in DNA + L-cysteinyl-[protein] = S-methyl-L-cysteinyl-[protein] + a 2'-deoxyguanosine in DNA</text>
        <dbReference type="Rhea" id="RHEA:24000"/>
        <dbReference type="Rhea" id="RHEA-COMP:10131"/>
        <dbReference type="Rhea" id="RHEA-COMP:10132"/>
        <dbReference type="Rhea" id="RHEA-COMP:11367"/>
        <dbReference type="Rhea" id="RHEA-COMP:11368"/>
        <dbReference type="ChEBI" id="CHEBI:29950"/>
        <dbReference type="ChEBI" id="CHEBI:82612"/>
        <dbReference type="ChEBI" id="CHEBI:85445"/>
        <dbReference type="ChEBI" id="CHEBI:85448"/>
        <dbReference type="EC" id="2.1.1.63"/>
    </reaction>
</comment>
<proteinExistence type="inferred from homology"/>
<dbReference type="AlphaFoldDB" id="A0A1M5B8F3"/>
<keyword evidence="3 9" id="KW-0963">Cytoplasm</keyword>
<dbReference type="FunFam" id="1.10.10.10:FF:000214">
    <property type="entry name" value="Methylated-DNA--protein-cysteine methyltransferase"/>
    <property type="match status" value="1"/>
</dbReference>
<dbReference type="GO" id="GO:0003908">
    <property type="term" value="F:methylated-DNA-[protein]-cysteine S-methyltransferase activity"/>
    <property type="evidence" value="ECO:0007669"/>
    <property type="project" value="UniProtKB-UniRule"/>
</dbReference>
<sequence>MGSFYISFYDSPIGLIKIVANEEAIVALDFVYKRSKESENDVIRQCKIQLDEYFKGIRKEFDVNIEINGTDFQKKVWQELKRIPYGQVRSYKDIAVAIGNEKAVRAVGGANNKNKIAIIIPCHRVVGKDGSLTGYAGGLWRKKWLLEHEERNSK</sequence>
<dbReference type="EMBL" id="FQVG01000065">
    <property type="protein sequence ID" value="SHF38577.1"/>
    <property type="molecule type" value="Genomic_DNA"/>
</dbReference>
<dbReference type="InterPro" id="IPR014048">
    <property type="entry name" value="MethylDNA_cys_MeTrfase_DNA-bd"/>
</dbReference>